<dbReference type="InterPro" id="IPR013783">
    <property type="entry name" value="Ig-like_fold"/>
</dbReference>
<evidence type="ECO:0000313" key="2">
    <source>
        <dbReference type="Proteomes" id="UP000002774"/>
    </source>
</evidence>
<sequence>MLFRYLLLFFIVFPFYGARAQQDVDFHLSGTFLAGKNILKVKRDFNDLYLWILAQNNEVYRMNSVTKVVDDYSSQFSAYSGYQFIDIAGRSQDTVFIATNSSNVIEYKKGTYKLITPADGVPGLVNSIGIDYTGSYQNYPFVKFNNQHALLIATNHGLCRYDYKTELMLSNSSTVASRVFKATYRNELTSYLEFGMDPDPAILYPVMGYMLGLYGGDLWYGTSTLGYNLNCASYTQGLIEDNGYITTYMNLYWGTEKGLFQNNRANSKGSGYPHYHYLDGINVNAITSIYGLTAFGNIANPGLIKENLLVGTDAGLYFSNSGYQIFGSATLPHYTMFLLNDLGTKKINDICVNATSYAKPVCEDGAWIAATDGLYLITPNFAPYVNTANKLSAIQFTGQNPNISQLQICANTTTSASVLGYAYTGGVIQWYKDGQPMIGQVGNSLSIAAAGDYYITMYDPCSPVYFESNHLTVTTITAPLFTFNYPDQQSYCDGSTATLTTGANAAYQYRWYKDGVLNGNTTATLNTTISGKYKLEVSSCQGNGWVASKEVQLTFVKMPQPVITADKAAYCLGEQATLAATVPIDGSQIINWQAYQYRWYKDGVLNGLTTASIKISQPGKYKVEVLSCAGTWVASQETAIGFITINVPIITTDKMAYCIGDQATLKTSFVNDGTYTINWYRDGILIPSVQNSTSLTTIQGGNYTVDVASKLTSCSQSSAAYTLDFQNPPTVNLQQTTNTTLCAGQTVNLTATFPTGSTIKWSTGETTASISVTQGGTYSATVTSASGCTAYQSIAVQFLSNPVLALTNATLCQYTNETITLTAPSGFAKYEWNGSAGSSSFITGNIGKVSLKVTDHNGCTATQIITISSQCKDIHIPNTFTPNGDGQNDTWEISGLNADHTTNIKVYSRWGALVYSQNGYSKPWDGTSAGKKLPEGPYYYIISTHGAKQVLSGSVTLIY</sequence>
<dbReference type="HOGENOM" id="CLU_328122_0_0_10"/>
<evidence type="ECO:0008006" key="3">
    <source>
        <dbReference type="Google" id="ProtNLM"/>
    </source>
</evidence>
<dbReference type="NCBIfam" id="TIGR04131">
    <property type="entry name" value="Bac_Flav_CTERM"/>
    <property type="match status" value="1"/>
</dbReference>
<organism evidence="1 2">
    <name type="scientific">Mucilaginibacter paludis DSM 18603</name>
    <dbReference type="NCBI Taxonomy" id="714943"/>
    <lineage>
        <taxon>Bacteria</taxon>
        <taxon>Pseudomonadati</taxon>
        <taxon>Bacteroidota</taxon>
        <taxon>Sphingobacteriia</taxon>
        <taxon>Sphingobacteriales</taxon>
        <taxon>Sphingobacteriaceae</taxon>
        <taxon>Mucilaginibacter</taxon>
    </lineage>
</organism>
<evidence type="ECO:0000313" key="1">
    <source>
        <dbReference type="EMBL" id="EHQ25070.1"/>
    </source>
</evidence>
<proteinExistence type="predicted"/>
<dbReference type="InterPro" id="IPR026341">
    <property type="entry name" value="T9SS_type_B"/>
</dbReference>
<dbReference type="EMBL" id="CM001403">
    <property type="protein sequence ID" value="EHQ25070.1"/>
    <property type="molecule type" value="Genomic_DNA"/>
</dbReference>
<protein>
    <recommendedName>
        <fullName evidence="3">Ig-like domain-containing protein</fullName>
    </recommendedName>
</protein>
<dbReference type="AlphaFoldDB" id="H1YBJ9"/>
<dbReference type="STRING" id="714943.Mucpa_0889"/>
<name>H1YBJ9_9SPHI</name>
<dbReference type="eggNOG" id="COG3291">
    <property type="taxonomic scope" value="Bacteria"/>
</dbReference>
<dbReference type="RefSeq" id="WP_008504698.1">
    <property type="nucleotide sequence ID" value="NZ_CM001403.1"/>
</dbReference>
<dbReference type="OrthoDB" id="5726170at2"/>
<reference evidence="1" key="1">
    <citation type="submission" date="2011-09" db="EMBL/GenBank/DDBJ databases">
        <title>The permanent draft genome of Mucilaginibacter paludis DSM 18603.</title>
        <authorList>
            <consortium name="US DOE Joint Genome Institute (JGI-PGF)"/>
            <person name="Lucas S."/>
            <person name="Han J."/>
            <person name="Lapidus A."/>
            <person name="Bruce D."/>
            <person name="Goodwin L."/>
            <person name="Pitluck S."/>
            <person name="Peters L."/>
            <person name="Kyrpides N."/>
            <person name="Mavromatis K."/>
            <person name="Ivanova N."/>
            <person name="Mikhailova N."/>
            <person name="Held B."/>
            <person name="Detter J.C."/>
            <person name="Tapia R."/>
            <person name="Han C."/>
            <person name="Land M."/>
            <person name="Hauser L."/>
            <person name="Markowitz V."/>
            <person name="Cheng J.-F."/>
            <person name="Hugenholtz P."/>
            <person name="Woyke T."/>
            <person name="Wu D."/>
            <person name="Tindall B."/>
            <person name="Brambilla E."/>
            <person name="Klenk H.-P."/>
            <person name="Eisen J.A."/>
        </authorList>
    </citation>
    <scope>NUCLEOTIDE SEQUENCE [LARGE SCALE GENOMIC DNA]</scope>
    <source>
        <strain evidence="1">DSM 18603</strain>
    </source>
</reference>
<keyword evidence="2" id="KW-1185">Reference proteome</keyword>
<dbReference type="Proteomes" id="UP000002774">
    <property type="component" value="Chromosome"/>
</dbReference>
<dbReference type="Gene3D" id="2.60.40.10">
    <property type="entry name" value="Immunoglobulins"/>
    <property type="match status" value="2"/>
</dbReference>
<gene>
    <name evidence="1" type="ORF">Mucpa_0889</name>
</gene>
<dbReference type="Pfam" id="PF13585">
    <property type="entry name" value="CHU_C"/>
    <property type="match status" value="1"/>
</dbReference>
<accession>H1YBJ9</accession>